<keyword evidence="1" id="KW-1133">Transmembrane helix</keyword>
<sequence>MWEYIVQFNLGLIILYGIYGIIVGLVPISGWEWLYRKTFYLIPQFGKRLEAGLTKKREVNNAILNQNISNSRRNKILFQQIFQFNFPATLATFLLVFLGTLYVVSIFPAPWLISFVGNAPENLTSSFLLILLFFLAKFLANIIEGAICMLLGFGCTFAIKNILFPKKVQENLENPVTKDNPIEI</sequence>
<dbReference type="KEGG" id="psyt:DSAG12_02611"/>
<keyword evidence="3" id="KW-1185">Reference proteome</keyword>
<name>A0A5B9DCL3_9ARCH</name>
<feature type="transmembrane region" description="Helical" evidence="1">
    <location>
        <begin position="127"/>
        <end position="159"/>
    </location>
</feature>
<dbReference type="AlphaFoldDB" id="A0A5B9DCL3"/>
<keyword evidence="1" id="KW-0812">Transmembrane</keyword>
<dbReference type="GeneID" id="41330595"/>
<dbReference type="RefSeq" id="WP_147663713.1">
    <property type="nucleotide sequence ID" value="NZ_CP042905.2"/>
</dbReference>
<feature type="transmembrane region" description="Helical" evidence="1">
    <location>
        <begin position="81"/>
        <end position="107"/>
    </location>
</feature>
<organism evidence="2 3">
    <name type="scientific">Promethearchaeum syntrophicum</name>
    <dbReference type="NCBI Taxonomy" id="2594042"/>
    <lineage>
        <taxon>Archaea</taxon>
        <taxon>Promethearchaeati</taxon>
        <taxon>Promethearchaeota</taxon>
        <taxon>Promethearchaeia</taxon>
        <taxon>Promethearchaeales</taxon>
        <taxon>Promethearchaeaceae</taxon>
        <taxon>Promethearchaeum</taxon>
    </lineage>
</organism>
<protein>
    <submittedName>
        <fullName evidence="2">Uncharacterized protein</fullName>
    </submittedName>
</protein>
<gene>
    <name evidence="2" type="ORF">DSAG12_02611</name>
</gene>
<evidence type="ECO:0000313" key="3">
    <source>
        <dbReference type="Proteomes" id="UP000321408"/>
    </source>
</evidence>
<reference evidence="2 3" key="1">
    <citation type="journal article" date="2020" name="Nature">
        <title>Isolation of an archaeon at the prokaryote-eukaryote interface.</title>
        <authorList>
            <person name="Imachi H."/>
            <person name="Nobu M.K."/>
            <person name="Nakahara N."/>
            <person name="Morono Y."/>
            <person name="Ogawara M."/>
            <person name="Takaki Y."/>
            <person name="Takano Y."/>
            <person name="Uematsu K."/>
            <person name="Ikuta T."/>
            <person name="Ito M."/>
            <person name="Matsui Y."/>
            <person name="Miyazaki M."/>
            <person name="Murata K."/>
            <person name="Saito Y."/>
            <person name="Sakai S."/>
            <person name="Song C."/>
            <person name="Tasumi E."/>
            <person name="Yamanaka Y."/>
            <person name="Yamaguchi T."/>
            <person name="Kamagata Y."/>
            <person name="Tamaki H."/>
            <person name="Takai K."/>
        </authorList>
    </citation>
    <scope>NUCLEOTIDE SEQUENCE [LARGE SCALE GENOMIC DNA]</scope>
    <source>
        <strain evidence="2 3">MK-D1</strain>
    </source>
</reference>
<dbReference type="EMBL" id="CP042905">
    <property type="protein sequence ID" value="QEE16781.1"/>
    <property type="molecule type" value="Genomic_DNA"/>
</dbReference>
<evidence type="ECO:0000313" key="2">
    <source>
        <dbReference type="EMBL" id="QEE16781.1"/>
    </source>
</evidence>
<reference evidence="2 3" key="2">
    <citation type="journal article" date="2024" name="Int. J. Syst. Evol. Microbiol.">
        <title>Promethearchaeum syntrophicum gen. nov., sp. nov., an anaerobic, obligately syntrophic archaeon, the first isolate of the lineage 'Asgard' archaea, and proposal of the new archaeal phylum Promethearchaeota phyl. nov. and kingdom Promethearchaeati regn. nov.</title>
        <authorList>
            <person name="Imachi H."/>
            <person name="Nobu M.K."/>
            <person name="Kato S."/>
            <person name="Takaki Y."/>
            <person name="Miyazaki M."/>
            <person name="Miyata M."/>
            <person name="Ogawara M."/>
            <person name="Saito Y."/>
            <person name="Sakai S."/>
            <person name="Tahara Y.O."/>
            <person name="Takano Y."/>
            <person name="Tasumi E."/>
            <person name="Uematsu K."/>
            <person name="Yoshimura T."/>
            <person name="Itoh T."/>
            <person name="Ohkuma M."/>
            <person name="Takai K."/>
        </authorList>
    </citation>
    <scope>NUCLEOTIDE SEQUENCE [LARGE SCALE GENOMIC DNA]</scope>
    <source>
        <strain evidence="2 3">MK-D1</strain>
    </source>
</reference>
<accession>A0A5B9DCL3</accession>
<evidence type="ECO:0000256" key="1">
    <source>
        <dbReference type="SAM" id="Phobius"/>
    </source>
</evidence>
<dbReference type="Proteomes" id="UP000321408">
    <property type="component" value="Chromosome"/>
</dbReference>
<proteinExistence type="predicted"/>
<feature type="transmembrane region" description="Helical" evidence="1">
    <location>
        <begin position="6"/>
        <end position="28"/>
    </location>
</feature>
<keyword evidence="1" id="KW-0472">Membrane</keyword>